<gene>
    <name evidence="7" type="ORF">SAMN04488503_0521</name>
</gene>
<reference evidence="7 8" key="1">
    <citation type="submission" date="2017-06" db="EMBL/GenBank/DDBJ databases">
        <authorList>
            <person name="Kim H.J."/>
            <person name="Triplett B.A."/>
        </authorList>
    </citation>
    <scope>NUCLEOTIDE SEQUENCE [LARGE SCALE GENOMIC DNA]</scope>
    <source>
        <strain evidence="7 8">DSM 13116</strain>
    </source>
</reference>
<keyword evidence="5" id="KW-0804">Transcription</keyword>
<keyword evidence="2" id="KW-0663">Pyridoxal phosphate</keyword>
<dbReference type="InterPro" id="IPR015421">
    <property type="entry name" value="PyrdxlP-dep_Trfase_major"/>
</dbReference>
<dbReference type="Gene3D" id="3.90.1150.10">
    <property type="entry name" value="Aspartate Aminotransferase, domain 1"/>
    <property type="match status" value="1"/>
</dbReference>
<accession>A0A238XZE4</accession>
<dbReference type="InterPro" id="IPR051446">
    <property type="entry name" value="HTH_trans_reg/aminotransferase"/>
</dbReference>
<dbReference type="SUPFAM" id="SSF46785">
    <property type="entry name" value="Winged helix' DNA-binding domain"/>
    <property type="match status" value="1"/>
</dbReference>
<dbReference type="InterPro" id="IPR036388">
    <property type="entry name" value="WH-like_DNA-bd_sf"/>
</dbReference>
<sequence length="456" mass="47875">MWMPLLAPGRPKYLALADSIDAALCRGELLPGQRLPTHRDLAEALGVTVGTVTRGYAEAARRGAVRGEVGRGTVAAPAGQASGPWWGGEGAGGIDLGLVTGMYGLDPDLGAALQDLPRRVDVQELLRYQPSGGMARHREAGSRWCARYGVQAGPERVLVTAGGQHGLLVLLSVLFRPGDRVAVGCLNYPGLLSAAGLLGLRLVPVALDAEGVVPESLDEACSRDTVRGVYLMPGAHNPTSASPSADRQERLAQVARARGLQIIEDAAYALTAEEPLPTVAALAPERTSFIASVSKAVAGGLRVAFVAAPPDMVERLELGITGTTWMASPLCVEIASGWLADGTAEVVLRRKRAEATRRMACARKLLCGLDCTGLRQGYFLWLRLPEPWRASDFERAAGLRGVTVIGADAFAVGQTAAPAAVRVSLSAARGMDELERGLAVLAQLVGETPRPVRAIV</sequence>
<keyword evidence="3" id="KW-0805">Transcription regulation</keyword>
<evidence type="ECO:0000256" key="4">
    <source>
        <dbReference type="ARBA" id="ARBA00023125"/>
    </source>
</evidence>
<dbReference type="Proteomes" id="UP000198324">
    <property type="component" value="Unassembled WGS sequence"/>
</dbReference>
<evidence type="ECO:0000313" key="8">
    <source>
        <dbReference type="Proteomes" id="UP000198324"/>
    </source>
</evidence>
<dbReference type="SMART" id="SM00345">
    <property type="entry name" value="HTH_GNTR"/>
    <property type="match status" value="1"/>
</dbReference>
<dbReference type="OrthoDB" id="9794015at2"/>
<organism evidence="7 8">
    <name type="scientific">Humidesulfovibrio mexicanus</name>
    <dbReference type="NCBI Taxonomy" id="147047"/>
    <lineage>
        <taxon>Bacteria</taxon>
        <taxon>Pseudomonadati</taxon>
        <taxon>Thermodesulfobacteriota</taxon>
        <taxon>Desulfovibrionia</taxon>
        <taxon>Desulfovibrionales</taxon>
        <taxon>Desulfovibrionaceae</taxon>
        <taxon>Humidesulfovibrio</taxon>
    </lineage>
</organism>
<dbReference type="InterPro" id="IPR004839">
    <property type="entry name" value="Aminotransferase_I/II_large"/>
</dbReference>
<dbReference type="InterPro" id="IPR000524">
    <property type="entry name" value="Tscrpt_reg_HTH_GntR"/>
</dbReference>
<dbReference type="Pfam" id="PF00392">
    <property type="entry name" value="GntR"/>
    <property type="match status" value="1"/>
</dbReference>
<dbReference type="EMBL" id="FZOC01000001">
    <property type="protein sequence ID" value="SNR63734.1"/>
    <property type="molecule type" value="Genomic_DNA"/>
</dbReference>
<keyword evidence="4" id="KW-0238">DNA-binding</keyword>
<evidence type="ECO:0000256" key="5">
    <source>
        <dbReference type="ARBA" id="ARBA00023163"/>
    </source>
</evidence>
<dbReference type="SUPFAM" id="SSF53383">
    <property type="entry name" value="PLP-dependent transferases"/>
    <property type="match status" value="1"/>
</dbReference>
<feature type="domain" description="HTH gntR-type" evidence="6">
    <location>
        <begin position="10"/>
        <end position="78"/>
    </location>
</feature>
<keyword evidence="8" id="KW-1185">Reference proteome</keyword>
<dbReference type="Gene3D" id="3.40.640.10">
    <property type="entry name" value="Type I PLP-dependent aspartate aminotransferase-like (Major domain)"/>
    <property type="match status" value="1"/>
</dbReference>
<evidence type="ECO:0000313" key="7">
    <source>
        <dbReference type="EMBL" id="SNR63734.1"/>
    </source>
</evidence>
<evidence type="ECO:0000256" key="1">
    <source>
        <dbReference type="ARBA" id="ARBA00005384"/>
    </source>
</evidence>
<dbReference type="InterPro" id="IPR015422">
    <property type="entry name" value="PyrdxlP-dep_Trfase_small"/>
</dbReference>
<evidence type="ECO:0000256" key="2">
    <source>
        <dbReference type="ARBA" id="ARBA00022898"/>
    </source>
</evidence>
<dbReference type="GO" id="GO:0003677">
    <property type="term" value="F:DNA binding"/>
    <property type="evidence" value="ECO:0007669"/>
    <property type="project" value="UniProtKB-KW"/>
</dbReference>
<comment type="similarity">
    <text evidence="1">In the C-terminal section; belongs to the class-I pyridoxal-phosphate-dependent aminotransferase family.</text>
</comment>
<dbReference type="GO" id="GO:0003700">
    <property type="term" value="F:DNA-binding transcription factor activity"/>
    <property type="evidence" value="ECO:0007669"/>
    <property type="project" value="InterPro"/>
</dbReference>
<protein>
    <submittedName>
        <fullName evidence="7">Transcriptional regulator, GntR family</fullName>
    </submittedName>
</protein>
<dbReference type="CDD" id="cd00609">
    <property type="entry name" value="AAT_like"/>
    <property type="match status" value="1"/>
</dbReference>
<dbReference type="AlphaFoldDB" id="A0A238XZE4"/>
<dbReference type="PANTHER" id="PTHR46577">
    <property type="entry name" value="HTH-TYPE TRANSCRIPTIONAL REGULATORY PROTEIN GABR"/>
    <property type="match status" value="1"/>
</dbReference>
<dbReference type="CDD" id="cd07377">
    <property type="entry name" value="WHTH_GntR"/>
    <property type="match status" value="1"/>
</dbReference>
<dbReference type="Gene3D" id="1.10.10.10">
    <property type="entry name" value="Winged helix-like DNA-binding domain superfamily/Winged helix DNA-binding domain"/>
    <property type="match status" value="1"/>
</dbReference>
<evidence type="ECO:0000256" key="3">
    <source>
        <dbReference type="ARBA" id="ARBA00023015"/>
    </source>
</evidence>
<dbReference type="PANTHER" id="PTHR46577:SF1">
    <property type="entry name" value="HTH-TYPE TRANSCRIPTIONAL REGULATORY PROTEIN GABR"/>
    <property type="match status" value="1"/>
</dbReference>
<evidence type="ECO:0000259" key="6">
    <source>
        <dbReference type="PROSITE" id="PS50949"/>
    </source>
</evidence>
<dbReference type="GO" id="GO:0030170">
    <property type="term" value="F:pyridoxal phosphate binding"/>
    <property type="evidence" value="ECO:0007669"/>
    <property type="project" value="InterPro"/>
</dbReference>
<dbReference type="Pfam" id="PF00155">
    <property type="entry name" value="Aminotran_1_2"/>
    <property type="match status" value="1"/>
</dbReference>
<dbReference type="PROSITE" id="PS50949">
    <property type="entry name" value="HTH_GNTR"/>
    <property type="match status" value="1"/>
</dbReference>
<proteinExistence type="inferred from homology"/>
<name>A0A238XZE4_9BACT</name>
<dbReference type="InterPro" id="IPR015424">
    <property type="entry name" value="PyrdxlP-dep_Trfase"/>
</dbReference>
<dbReference type="InterPro" id="IPR036390">
    <property type="entry name" value="WH_DNA-bd_sf"/>
</dbReference>